<proteinExistence type="predicted"/>
<keyword evidence="2" id="KW-1185">Reference proteome</keyword>
<evidence type="ECO:0000313" key="1">
    <source>
        <dbReference type="EMBL" id="MFB9716996.1"/>
    </source>
</evidence>
<dbReference type="RefSeq" id="WP_376955472.1">
    <property type="nucleotide sequence ID" value="NZ_JBHMBH010000072.1"/>
</dbReference>
<name>A0ABV5UXP9_9MICC</name>
<gene>
    <name evidence="1" type="ORF">ACFFPI_23140</name>
</gene>
<comment type="caution">
    <text evidence="1">The sequence shown here is derived from an EMBL/GenBank/DDBJ whole genome shotgun (WGS) entry which is preliminary data.</text>
</comment>
<reference evidence="1 2" key="1">
    <citation type="submission" date="2024-09" db="EMBL/GenBank/DDBJ databases">
        <authorList>
            <person name="Sun Q."/>
            <person name="Mori K."/>
        </authorList>
    </citation>
    <scope>NUCLEOTIDE SEQUENCE [LARGE SCALE GENOMIC DNA]</scope>
    <source>
        <strain evidence="1 2">JCM 13519</strain>
    </source>
</reference>
<dbReference type="Proteomes" id="UP001589536">
    <property type="component" value="Unassembled WGS sequence"/>
</dbReference>
<dbReference type="EMBL" id="JBHMBH010000072">
    <property type="protein sequence ID" value="MFB9716996.1"/>
    <property type="molecule type" value="Genomic_DNA"/>
</dbReference>
<protein>
    <submittedName>
        <fullName evidence="1">Uncharacterized protein</fullName>
    </submittedName>
</protein>
<organism evidence="1 2">
    <name type="scientific">Arthrobacter methylotrophus</name>
    <dbReference type="NCBI Taxonomy" id="121291"/>
    <lineage>
        <taxon>Bacteria</taxon>
        <taxon>Bacillati</taxon>
        <taxon>Actinomycetota</taxon>
        <taxon>Actinomycetes</taxon>
        <taxon>Micrococcales</taxon>
        <taxon>Micrococcaceae</taxon>
        <taxon>Arthrobacter</taxon>
    </lineage>
</organism>
<accession>A0ABV5UXP9</accession>
<evidence type="ECO:0000313" key="2">
    <source>
        <dbReference type="Proteomes" id="UP001589536"/>
    </source>
</evidence>
<sequence length="147" mass="16795">MDADNEVDLQRYRRAVAQACDLEPLIESFANEIRRAGKWPTTTDEYSKITSDVTLSTRHSGVRQVWISPDAKMWGIGLGDEGYKSGIQLYLVRKRFHQDPDFGYEDVTVTIASEDFGPRMDAMEHTKDWVPRELVGYLRANDIAIPN</sequence>